<accession>A0A0G0IMV8</accession>
<name>A0A0G0IMV8_9BACT</name>
<dbReference type="Gene3D" id="3.30.1200.10">
    <property type="entry name" value="YggU-like"/>
    <property type="match status" value="1"/>
</dbReference>
<sequence>MHCLVDQVVRCKLLAYMLQVSMKINIKVKTNRNESRVIKKDFAEYEVWVKSPPLKGLANKELINTLSNYFNVKPYNLRIVKGLTSSIKIVELTK</sequence>
<dbReference type="AlphaFoldDB" id="A0A0G0IMV8"/>
<dbReference type="NCBIfam" id="TIGR00251">
    <property type="entry name" value="DUF167 family protein"/>
    <property type="match status" value="1"/>
</dbReference>
<dbReference type="InterPro" id="IPR036591">
    <property type="entry name" value="YggU-like_sf"/>
</dbReference>
<evidence type="ECO:0000256" key="1">
    <source>
        <dbReference type="ARBA" id="ARBA00010364"/>
    </source>
</evidence>
<comment type="caution">
    <text evidence="2">The sequence shown here is derived from an EMBL/GenBank/DDBJ whole genome shotgun (WGS) entry which is preliminary data.</text>
</comment>
<dbReference type="STRING" id="1618583.US75_C0010G0018"/>
<dbReference type="SUPFAM" id="SSF69786">
    <property type="entry name" value="YggU-like"/>
    <property type="match status" value="1"/>
</dbReference>
<dbReference type="EMBL" id="LBUE01000010">
    <property type="protein sequence ID" value="KKQ56072.1"/>
    <property type="molecule type" value="Genomic_DNA"/>
</dbReference>
<dbReference type="SMART" id="SM01152">
    <property type="entry name" value="DUF167"/>
    <property type="match status" value="1"/>
</dbReference>
<organism evidence="2 3">
    <name type="scientific">Candidatus Woesebacteria bacterium GW2011_GWC1_38_13</name>
    <dbReference type="NCBI Taxonomy" id="1618583"/>
    <lineage>
        <taxon>Bacteria</taxon>
        <taxon>Candidatus Woeseibacteriota</taxon>
    </lineage>
</organism>
<gene>
    <name evidence="2" type="ORF">US75_C0010G0018</name>
</gene>
<evidence type="ECO:0000313" key="3">
    <source>
        <dbReference type="Proteomes" id="UP000034096"/>
    </source>
</evidence>
<proteinExistence type="inferred from homology"/>
<comment type="similarity">
    <text evidence="1">Belongs to the UPF0235 family.</text>
</comment>
<dbReference type="InterPro" id="IPR003746">
    <property type="entry name" value="DUF167"/>
</dbReference>
<protein>
    <submittedName>
        <fullName evidence="2">Uncharacterized protein</fullName>
    </submittedName>
</protein>
<evidence type="ECO:0000313" key="2">
    <source>
        <dbReference type="EMBL" id="KKQ56072.1"/>
    </source>
</evidence>
<dbReference type="Pfam" id="PF02594">
    <property type="entry name" value="DUF167"/>
    <property type="match status" value="1"/>
</dbReference>
<reference evidence="2 3" key="1">
    <citation type="journal article" date="2015" name="Nature">
        <title>rRNA introns, odd ribosomes, and small enigmatic genomes across a large radiation of phyla.</title>
        <authorList>
            <person name="Brown C.T."/>
            <person name="Hug L.A."/>
            <person name="Thomas B.C."/>
            <person name="Sharon I."/>
            <person name="Castelle C.J."/>
            <person name="Singh A."/>
            <person name="Wilkins M.J."/>
            <person name="Williams K.H."/>
            <person name="Banfield J.F."/>
        </authorList>
    </citation>
    <scope>NUCLEOTIDE SEQUENCE [LARGE SCALE GENOMIC DNA]</scope>
</reference>
<dbReference type="Proteomes" id="UP000034096">
    <property type="component" value="Unassembled WGS sequence"/>
</dbReference>